<accession>A0A840CV03</accession>
<keyword evidence="2" id="KW-1185">Reference proteome</keyword>
<gene>
    <name evidence="1" type="ORF">GGR21_003421</name>
</gene>
<organism evidence="1 2">
    <name type="scientific">Dysgonomonas hofstadii</name>
    <dbReference type="NCBI Taxonomy" id="637886"/>
    <lineage>
        <taxon>Bacteria</taxon>
        <taxon>Pseudomonadati</taxon>
        <taxon>Bacteroidota</taxon>
        <taxon>Bacteroidia</taxon>
        <taxon>Bacteroidales</taxon>
        <taxon>Dysgonomonadaceae</taxon>
        <taxon>Dysgonomonas</taxon>
    </lineage>
</organism>
<evidence type="ECO:0000313" key="1">
    <source>
        <dbReference type="EMBL" id="MBB4037504.1"/>
    </source>
</evidence>
<dbReference type="InterPro" id="IPR023614">
    <property type="entry name" value="Porin_dom_sf"/>
</dbReference>
<name>A0A840CV03_9BACT</name>
<dbReference type="Proteomes" id="UP000555103">
    <property type="component" value="Unassembled WGS sequence"/>
</dbReference>
<proteinExistence type="predicted"/>
<dbReference type="RefSeq" id="WP_183308346.1">
    <property type="nucleotide sequence ID" value="NZ_JACIEP010000014.1"/>
</dbReference>
<protein>
    <recommendedName>
        <fullName evidence="3">Porin</fullName>
    </recommendedName>
</protein>
<evidence type="ECO:0008006" key="3">
    <source>
        <dbReference type="Google" id="ProtNLM"/>
    </source>
</evidence>
<dbReference type="AlphaFoldDB" id="A0A840CV03"/>
<reference evidence="1 2" key="1">
    <citation type="submission" date="2020-08" db="EMBL/GenBank/DDBJ databases">
        <title>Genomic Encyclopedia of Type Strains, Phase IV (KMG-IV): sequencing the most valuable type-strain genomes for metagenomic binning, comparative biology and taxonomic classification.</title>
        <authorList>
            <person name="Goeker M."/>
        </authorList>
    </citation>
    <scope>NUCLEOTIDE SEQUENCE [LARGE SCALE GENOMIC DNA]</scope>
    <source>
        <strain evidence="1 2">DSM 104969</strain>
    </source>
</reference>
<sequence>MKRIFILISIFSIFGLNLSYAQDSLAFKPSGGIIARSFIDYSAGFGHVNNQSGFDITRALLGYNYKFSRTLQAQLVIDGAAGKTSSDGLQVYVRNAFVRWSDKGFTFNAGLTGLLQFSTQEDYWMHRYVMKSFQDLNKMAPSVDLGITAEYEINEFLSADLSITNGEGNKVVKKDNNMRYGAGLSVFPIKNTILRVYADIYNDDENQRDALPDGITDIKYKDQYTLALFAGYQNKRISFGAEYNRVYNKGFIEKKDYYGYSFYTSVKLADKWRAYARYDLAESSAPASFTEPWNDMDGQLMMGGVEFQPLKQLKISPNFRNINPERGTAEQYLFINLEFNL</sequence>
<dbReference type="SUPFAM" id="SSF56935">
    <property type="entry name" value="Porins"/>
    <property type="match status" value="1"/>
</dbReference>
<comment type="caution">
    <text evidence="1">The sequence shown here is derived from an EMBL/GenBank/DDBJ whole genome shotgun (WGS) entry which is preliminary data.</text>
</comment>
<dbReference type="Gene3D" id="2.40.160.10">
    <property type="entry name" value="Porin"/>
    <property type="match status" value="1"/>
</dbReference>
<evidence type="ECO:0000313" key="2">
    <source>
        <dbReference type="Proteomes" id="UP000555103"/>
    </source>
</evidence>
<dbReference type="EMBL" id="JACIEP010000014">
    <property type="protein sequence ID" value="MBB4037504.1"/>
    <property type="molecule type" value="Genomic_DNA"/>
</dbReference>